<sequence>MALMVYLNRVQFAHGAIAMLTEELALAGITRPLVVTDTGIRAAGIWGKVQAMLPAGMAAALFDAVPPNPTEAAVRAAVAVYRAHGADGVIGLGGGSPLDLAKAVALLATHSGGALAPFAVIEGGLARITAQAAPVVAIPTTSGTGSEVSRGALIVLDDGRKVSIGSPHLIPRAAICDPDLTFGLPPLLTAGTGMDALAHCVETLCSPRENPVADAIARDGLARAWRFLPLAVADGADAAARHAMMLASMQGALAFQKGLGAVHALSHPLGGLPGALHHGTLNAVLLPHVLRFNAPAIGAVLPALAEAIGLPGADATVVADAIAALSRRIGLPATLAEMGVPAAALPAIAAAGTRDHHHLTNPRRASEDDYLALLSAAHTGG</sequence>
<comment type="caution">
    <text evidence="7">The sequence shown here is derived from an EMBL/GenBank/DDBJ whole genome shotgun (WGS) entry which is preliminary data.</text>
</comment>
<dbReference type="SUPFAM" id="SSF56796">
    <property type="entry name" value="Dehydroquinate synthase-like"/>
    <property type="match status" value="1"/>
</dbReference>
<feature type="domain" description="Alcohol dehydrogenase iron-type/glycerol dehydrogenase GldA" evidence="5">
    <location>
        <begin position="9"/>
        <end position="178"/>
    </location>
</feature>
<dbReference type="InterPro" id="IPR001670">
    <property type="entry name" value="ADH_Fe/GldA"/>
</dbReference>
<dbReference type="Pfam" id="PF00465">
    <property type="entry name" value="Fe-ADH"/>
    <property type="match status" value="1"/>
</dbReference>
<evidence type="ECO:0000259" key="6">
    <source>
        <dbReference type="Pfam" id="PF25137"/>
    </source>
</evidence>
<dbReference type="Gene3D" id="1.20.1090.10">
    <property type="entry name" value="Dehydroquinate synthase-like - alpha domain"/>
    <property type="match status" value="1"/>
</dbReference>
<evidence type="ECO:0000256" key="4">
    <source>
        <dbReference type="ARBA" id="ARBA00023027"/>
    </source>
</evidence>
<dbReference type="Pfam" id="PF25137">
    <property type="entry name" value="ADH_Fe_C"/>
    <property type="match status" value="1"/>
</dbReference>
<dbReference type="RefSeq" id="WP_211852200.1">
    <property type="nucleotide sequence ID" value="NZ_JAAGBB010000009.1"/>
</dbReference>
<gene>
    <name evidence="7" type="ORF">GXW71_09230</name>
</gene>
<accession>A0ABS5EW62</accession>
<dbReference type="Gene3D" id="3.40.50.1970">
    <property type="match status" value="1"/>
</dbReference>
<dbReference type="EMBL" id="JAAGBB010000009">
    <property type="protein sequence ID" value="MBR0664532.1"/>
    <property type="molecule type" value="Genomic_DNA"/>
</dbReference>
<dbReference type="Proteomes" id="UP001196870">
    <property type="component" value="Unassembled WGS sequence"/>
</dbReference>
<keyword evidence="8" id="KW-1185">Reference proteome</keyword>
<evidence type="ECO:0000256" key="1">
    <source>
        <dbReference type="ARBA" id="ARBA00001962"/>
    </source>
</evidence>
<evidence type="ECO:0000256" key="3">
    <source>
        <dbReference type="ARBA" id="ARBA00023002"/>
    </source>
</evidence>
<evidence type="ECO:0000256" key="2">
    <source>
        <dbReference type="ARBA" id="ARBA00007358"/>
    </source>
</evidence>
<evidence type="ECO:0000313" key="7">
    <source>
        <dbReference type="EMBL" id="MBR0664532.1"/>
    </source>
</evidence>
<evidence type="ECO:0000313" key="8">
    <source>
        <dbReference type="Proteomes" id="UP001196870"/>
    </source>
</evidence>
<name>A0ABS5EW62_9PROT</name>
<comment type="similarity">
    <text evidence="2">Belongs to the iron-containing alcohol dehydrogenase family.</text>
</comment>
<dbReference type="InterPro" id="IPR039697">
    <property type="entry name" value="Alcohol_dehydrogenase_Fe"/>
</dbReference>
<comment type="cofactor">
    <cofactor evidence="1">
        <name>Fe cation</name>
        <dbReference type="ChEBI" id="CHEBI:24875"/>
    </cofactor>
</comment>
<proteinExistence type="inferred from homology"/>
<protein>
    <submittedName>
        <fullName evidence="7">Iron-containing alcohol dehydrogenase</fullName>
    </submittedName>
</protein>
<keyword evidence="4" id="KW-0520">NAD</keyword>
<dbReference type="InterPro" id="IPR018211">
    <property type="entry name" value="ADH_Fe_CS"/>
</dbReference>
<keyword evidence="3" id="KW-0560">Oxidoreductase</keyword>
<dbReference type="PROSITE" id="PS00913">
    <property type="entry name" value="ADH_IRON_1"/>
    <property type="match status" value="1"/>
</dbReference>
<dbReference type="CDD" id="cd14861">
    <property type="entry name" value="Fe-ADH-like"/>
    <property type="match status" value="1"/>
</dbReference>
<dbReference type="PANTHER" id="PTHR11496:SF102">
    <property type="entry name" value="ALCOHOL DEHYDROGENASE 4"/>
    <property type="match status" value="1"/>
</dbReference>
<reference evidence="8" key="1">
    <citation type="journal article" date="2021" name="Syst. Appl. Microbiol.">
        <title>Roseomonas hellenica sp. nov., isolated from roots of wild-growing Alkanna tinctoria.</title>
        <authorList>
            <person name="Rat A."/>
            <person name="Naranjo H.D."/>
            <person name="Lebbe L."/>
            <person name="Cnockaert M."/>
            <person name="Krigas N."/>
            <person name="Grigoriadou K."/>
            <person name="Maloupa E."/>
            <person name="Willems A."/>
        </authorList>
    </citation>
    <scope>NUCLEOTIDE SEQUENCE [LARGE SCALE GENOMIC DNA]</scope>
    <source>
        <strain evidence="8">LMG 31523</strain>
    </source>
</reference>
<organism evidence="7 8">
    <name type="scientific">Plastoroseomonas hellenica</name>
    <dbReference type="NCBI Taxonomy" id="2687306"/>
    <lineage>
        <taxon>Bacteria</taxon>
        <taxon>Pseudomonadati</taxon>
        <taxon>Pseudomonadota</taxon>
        <taxon>Alphaproteobacteria</taxon>
        <taxon>Acetobacterales</taxon>
        <taxon>Acetobacteraceae</taxon>
        <taxon>Plastoroseomonas</taxon>
    </lineage>
</organism>
<evidence type="ECO:0000259" key="5">
    <source>
        <dbReference type="Pfam" id="PF00465"/>
    </source>
</evidence>
<feature type="domain" description="Fe-containing alcohol dehydrogenase-like C-terminal" evidence="6">
    <location>
        <begin position="189"/>
        <end position="377"/>
    </location>
</feature>
<dbReference type="InterPro" id="IPR056798">
    <property type="entry name" value="ADH_Fe_C"/>
</dbReference>
<dbReference type="PANTHER" id="PTHR11496">
    <property type="entry name" value="ALCOHOL DEHYDROGENASE"/>
    <property type="match status" value="1"/>
</dbReference>